<keyword evidence="9 14" id="KW-0472">Membrane</keyword>
<accession>A0A8J2XTY9</accession>
<keyword evidence="8 14" id="KW-1133">Transmembrane helix</keyword>
<organism evidence="15 16">
    <name type="scientific">Puia dinghuensis</name>
    <dbReference type="NCBI Taxonomy" id="1792502"/>
    <lineage>
        <taxon>Bacteria</taxon>
        <taxon>Pseudomonadati</taxon>
        <taxon>Bacteroidota</taxon>
        <taxon>Chitinophagia</taxon>
        <taxon>Chitinophagales</taxon>
        <taxon>Chitinophagaceae</taxon>
        <taxon>Puia</taxon>
    </lineage>
</organism>
<feature type="transmembrane region" description="Helical" evidence="14">
    <location>
        <begin position="44"/>
        <end position="62"/>
    </location>
</feature>
<evidence type="ECO:0000256" key="4">
    <source>
        <dbReference type="ARBA" id="ARBA00021581"/>
    </source>
</evidence>
<dbReference type="GO" id="GO:0009252">
    <property type="term" value="P:peptidoglycan biosynthetic process"/>
    <property type="evidence" value="ECO:0007669"/>
    <property type="project" value="UniProtKB-KW"/>
</dbReference>
<keyword evidence="10 14" id="KW-0046">Antibiotic resistance</keyword>
<keyword evidence="6 14" id="KW-0812">Transmembrane</keyword>
<comment type="caution">
    <text evidence="15">The sequence shown here is derived from an EMBL/GenBank/DDBJ whole genome shotgun (WGS) entry which is preliminary data.</text>
</comment>
<comment type="subcellular location">
    <subcellularLocation>
        <location evidence="1 14">Cell membrane</location>
        <topology evidence="1 14">Multi-pass membrane protein</topology>
    </subcellularLocation>
</comment>
<keyword evidence="14" id="KW-0573">Peptidoglycan synthesis</keyword>
<proteinExistence type="inferred from homology"/>
<dbReference type="PANTHER" id="PTHR30622">
    <property type="entry name" value="UNDECAPRENYL-DIPHOSPHATASE"/>
    <property type="match status" value="1"/>
</dbReference>
<dbReference type="GO" id="GO:0008360">
    <property type="term" value="P:regulation of cell shape"/>
    <property type="evidence" value="ECO:0007669"/>
    <property type="project" value="UniProtKB-KW"/>
</dbReference>
<feature type="transmembrane region" description="Helical" evidence="14">
    <location>
        <begin position="212"/>
        <end position="233"/>
    </location>
</feature>
<dbReference type="InterPro" id="IPR003824">
    <property type="entry name" value="UppP"/>
</dbReference>
<evidence type="ECO:0000256" key="3">
    <source>
        <dbReference type="ARBA" id="ARBA00012374"/>
    </source>
</evidence>
<comment type="miscellaneous">
    <text evidence="14">Bacitracin is thought to be involved in the inhibition of peptidoglycan synthesis by sequestering undecaprenyl diphosphate, thereby reducing the pool of lipid carrier available.</text>
</comment>
<keyword evidence="16" id="KW-1185">Reference proteome</keyword>
<comment type="catalytic activity">
    <reaction evidence="13 14">
        <text>di-trans,octa-cis-undecaprenyl diphosphate + H2O = di-trans,octa-cis-undecaprenyl phosphate + phosphate + H(+)</text>
        <dbReference type="Rhea" id="RHEA:28094"/>
        <dbReference type="ChEBI" id="CHEBI:15377"/>
        <dbReference type="ChEBI" id="CHEBI:15378"/>
        <dbReference type="ChEBI" id="CHEBI:43474"/>
        <dbReference type="ChEBI" id="CHEBI:58405"/>
        <dbReference type="ChEBI" id="CHEBI:60392"/>
        <dbReference type="EC" id="3.6.1.27"/>
    </reaction>
</comment>
<dbReference type="Pfam" id="PF02673">
    <property type="entry name" value="BacA"/>
    <property type="match status" value="1"/>
</dbReference>
<feature type="transmembrane region" description="Helical" evidence="14">
    <location>
        <begin position="174"/>
        <end position="192"/>
    </location>
</feature>
<evidence type="ECO:0000256" key="2">
    <source>
        <dbReference type="ARBA" id="ARBA00010621"/>
    </source>
</evidence>
<dbReference type="Proteomes" id="UP000607559">
    <property type="component" value="Unassembled WGS sequence"/>
</dbReference>
<keyword evidence="7 14" id="KW-0378">Hydrolase</keyword>
<feature type="transmembrane region" description="Helical" evidence="14">
    <location>
        <begin position="139"/>
        <end position="162"/>
    </location>
</feature>
<evidence type="ECO:0000256" key="11">
    <source>
        <dbReference type="ARBA" id="ARBA00032707"/>
    </source>
</evidence>
<protein>
    <recommendedName>
        <fullName evidence="4 14">Undecaprenyl-diphosphatase</fullName>
        <ecNumber evidence="3 14">3.6.1.27</ecNumber>
    </recommendedName>
    <alternativeName>
        <fullName evidence="12 14">Bacitracin resistance protein</fullName>
    </alternativeName>
    <alternativeName>
        <fullName evidence="11 14">Undecaprenyl pyrophosphate phosphatase</fullName>
    </alternativeName>
</protein>
<evidence type="ECO:0000256" key="13">
    <source>
        <dbReference type="ARBA" id="ARBA00047594"/>
    </source>
</evidence>
<dbReference type="HAMAP" id="MF_01006">
    <property type="entry name" value="Undec_diphosphatase"/>
    <property type="match status" value="1"/>
</dbReference>
<dbReference type="PANTHER" id="PTHR30622:SF3">
    <property type="entry name" value="UNDECAPRENYL-DIPHOSPHATASE"/>
    <property type="match status" value="1"/>
</dbReference>
<dbReference type="AlphaFoldDB" id="A0A8J2XTY9"/>
<dbReference type="GO" id="GO:0050380">
    <property type="term" value="F:undecaprenyl-diphosphatase activity"/>
    <property type="evidence" value="ECO:0007669"/>
    <property type="project" value="UniProtKB-UniRule"/>
</dbReference>
<name>A0A8J2XTY9_9BACT</name>
<evidence type="ECO:0000256" key="12">
    <source>
        <dbReference type="ARBA" id="ARBA00032932"/>
    </source>
</evidence>
<reference evidence="15" key="1">
    <citation type="journal article" date="2014" name="Int. J. Syst. Evol. Microbiol.">
        <title>Complete genome sequence of Corynebacterium casei LMG S-19264T (=DSM 44701T), isolated from a smear-ripened cheese.</title>
        <authorList>
            <consortium name="US DOE Joint Genome Institute (JGI-PGF)"/>
            <person name="Walter F."/>
            <person name="Albersmeier A."/>
            <person name="Kalinowski J."/>
            <person name="Ruckert C."/>
        </authorList>
    </citation>
    <scope>NUCLEOTIDE SEQUENCE</scope>
    <source>
        <strain evidence="15">CGMCC 1.15448</strain>
    </source>
</reference>
<dbReference type="GO" id="GO:0071555">
    <property type="term" value="P:cell wall organization"/>
    <property type="evidence" value="ECO:0007669"/>
    <property type="project" value="UniProtKB-KW"/>
</dbReference>
<dbReference type="GO" id="GO:0005886">
    <property type="term" value="C:plasma membrane"/>
    <property type="evidence" value="ECO:0007669"/>
    <property type="project" value="UniProtKB-SubCell"/>
</dbReference>
<sequence length="264" mass="29189">MTIVQALILAVVEGLTEFLPVSSTAHMKFTNPMIGVTSTPFSDMFEIVIQLAAILAVVVVYYKKFFDFSRFSFYIKLIIALIPALVFGVLLKKHIDAALGNLYFMAGVMIGGGILFLFVDKLFTAPRIDDEQQVSNRNAFVIGCFQVLSILLPGFSRSAATIIGGESQKLTRKAAAEFSFFLAVPTMLAASVKSFWDVHKEHPDVLGGGNATLLGLSCLVTFFVAIVVIRLFIGFLKKYGFKPWGYYRIVVGLLMLFLLWRGMI</sequence>
<keyword evidence="14" id="KW-0133">Cell shape</keyword>
<evidence type="ECO:0000256" key="8">
    <source>
        <dbReference type="ARBA" id="ARBA00022989"/>
    </source>
</evidence>
<dbReference type="GO" id="GO:0046677">
    <property type="term" value="P:response to antibiotic"/>
    <property type="evidence" value="ECO:0007669"/>
    <property type="project" value="UniProtKB-UniRule"/>
</dbReference>
<evidence type="ECO:0000256" key="6">
    <source>
        <dbReference type="ARBA" id="ARBA00022692"/>
    </source>
</evidence>
<evidence type="ECO:0000256" key="9">
    <source>
        <dbReference type="ARBA" id="ARBA00023136"/>
    </source>
</evidence>
<evidence type="ECO:0000256" key="5">
    <source>
        <dbReference type="ARBA" id="ARBA00022475"/>
    </source>
</evidence>
<keyword evidence="14" id="KW-0961">Cell wall biogenesis/degradation</keyword>
<comment type="function">
    <text evidence="14">Catalyzes the dephosphorylation of undecaprenyl diphosphate (UPP). Confers resistance to bacitracin.</text>
</comment>
<feature type="transmembrane region" description="Helical" evidence="14">
    <location>
        <begin position="98"/>
        <end position="119"/>
    </location>
</feature>
<dbReference type="RefSeq" id="WP_188933585.1">
    <property type="nucleotide sequence ID" value="NZ_BMJC01000003.1"/>
</dbReference>
<evidence type="ECO:0000256" key="14">
    <source>
        <dbReference type="HAMAP-Rule" id="MF_01006"/>
    </source>
</evidence>
<evidence type="ECO:0000313" key="15">
    <source>
        <dbReference type="EMBL" id="GGB06972.1"/>
    </source>
</evidence>
<gene>
    <name evidence="14 15" type="primary">uppP</name>
    <name evidence="15" type="ORF">GCM10011511_33060</name>
</gene>
<feature type="transmembrane region" description="Helical" evidence="14">
    <location>
        <begin position="245"/>
        <end position="263"/>
    </location>
</feature>
<comment type="similarity">
    <text evidence="2 14">Belongs to the UppP family.</text>
</comment>
<evidence type="ECO:0000256" key="1">
    <source>
        <dbReference type="ARBA" id="ARBA00004651"/>
    </source>
</evidence>
<evidence type="ECO:0000256" key="7">
    <source>
        <dbReference type="ARBA" id="ARBA00022801"/>
    </source>
</evidence>
<dbReference type="EC" id="3.6.1.27" evidence="3 14"/>
<keyword evidence="5 14" id="KW-1003">Cell membrane</keyword>
<evidence type="ECO:0000256" key="10">
    <source>
        <dbReference type="ARBA" id="ARBA00023251"/>
    </source>
</evidence>
<reference evidence="15" key="2">
    <citation type="submission" date="2020-09" db="EMBL/GenBank/DDBJ databases">
        <authorList>
            <person name="Sun Q."/>
            <person name="Zhou Y."/>
        </authorList>
    </citation>
    <scope>NUCLEOTIDE SEQUENCE</scope>
    <source>
        <strain evidence="15">CGMCC 1.15448</strain>
    </source>
</reference>
<evidence type="ECO:0000313" key="16">
    <source>
        <dbReference type="Proteomes" id="UP000607559"/>
    </source>
</evidence>
<dbReference type="EMBL" id="BMJC01000003">
    <property type="protein sequence ID" value="GGB06972.1"/>
    <property type="molecule type" value="Genomic_DNA"/>
</dbReference>
<feature type="transmembrane region" description="Helical" evidence="14">
    <location>
        <begin position="74"/>
        <end position="91"/>
    </location>
</feature>